<proteinExistence type="predicted"/>
<evidence type="ECO:0000313" key="1">
    <source>
        <dbReference type="EMBL" id="KAK9177536.1"/>
    </source>
</evidence>
<protein>
    <submittedName>
        <fullName evidence="1">Uncharacterized protein</fullName>
    </submittedName>
</protein>
<evidence type="ECO:0000313" key="2">
    <source>
        <dbReference type="Proteomes" id="UP001428341"/>
    </source>
</evidence>
<dbReference type="Proteomes" id="UP001428341">
    <property type="component" value="Unassembled WGS sequence"/>
</dbReference>
<keyword evidence="2" id="KW-1185">Reference proteome</keyword>
<name>A0AAP0LM01_9ROSI</name>
<organism evidence="1 2">
    <name type="scientific">Citrus x changshan-huyou</name>
    <dbReference type="NCBI Taxonomy" id="2935761"/>
    <lineage>
        <taxon>Eukaryota</taxon>
        <taxon>Viridiplantae</taxon>
        <taxon>Streptophyta</taxon>
        <taxon>Embryophyta</taxon>
        <taxon>Tracheophyta</taxon>
        <taxon>Spermatophyta</taxon>
        <taxon>Magnoliopsida</taxon>
        <taxon>eudicotyledons</taxon>
        <taxon>Gunneridae</taxon>
        <taxon>Pentapetalae</taxon>
        <taxon>rosids</taxon>
        <taxon>malvids</taxon>
        <taxon>Sapindales</taxon>
        <taxon>Rutaceae</taxon>
        <taxon>Aurantioideae</taxon>
        <taxon>Citrus</taxon>
    </lineage>
</organism>
<sequence length="75" mass="8581">MLLSNFIGKTEGECKIPTSRVKFDKKNRKENGNMIIIFRSIRAPISRSRKLRIFPTLNLTKEFRGDNGINKSPAS</sequence>
<dbReference type="EMBL" id="JBCGBO010000025">
    <property type="protein sequence ID" value="KAK9177536.1"/>
    <property type="molecule type" value="Genomic_DNA"/>
</dbReference>
<gene>
    <name evidence="1" type="ORF">WN944_029559</name>
</gene>
<comment type="caution">
    <text evidence="1">The sequence shown here is derived from an EMBL/GenBank/DDBJ whole genome shotgun (WGS) entry which is preliminary data.</text>
</comment>
<reference evidence="1 2" key="1">
    <citation type="submission" date="2024-05" db="EMBL/GenBank/DDBJ databases">
        <title>Haplotype-resolved chromosome-level genome assembly of Huyou (Citrus changshanensis).</title>
        <authorList>
            <person name="Miao C."/>
            <person name="Chen W."/>
            <person name="Wu Y."/>
            <person name="Wang L."/>
            <person name="Zhao S."/>
            <person name="Grierson D."/>
            <person name="Xu C."/>
            <person name="Chen K."/>
        </authorList>
    </citation>
    <scope>NUCLEOTIDE SEQUENCE [LARGE SCALE GENOMIC DNA]</scope>
    <source>
        <strain evidence="1">01-14</strain>
        <tissue evidence="1">Leaf</tissue>
    </source>
</reference>
<accession>A0AAP0LM01</accession>
<dbReference type="AlphaFoldDB" id="A0AAP0LM01"/>